<accession>A0A218WTB4</accession>
<dbReference type="EMBL" id="MTKT01003224">
    <property type="protein sequence ID" value="OWM76025.1"/>
    <property type="molecule type" value="Genomic_DNA"/>
</dbReference>
<dbReference type="Proteomes" id="UP000197138">
    <property type="component" value="Unassembled WGS sequence"/>
</dbReference>
<comment type="caution">
    <text evidence="1">The sequence shown here is derived from an EMBL/GenBank/DDBJ whole genome shotgun (WGS) entry which is preliminary data.</text>
</comment>
<reference evidence="2" key="1">
    <citation type="journal article" date="2017" name="Plant J.">
        <title>The pomegranate (Punica granatum L.) genome and the genomics of punicalagin biosynthesis.</title>
        <authorList>
            <person name="Qin G."/>
            <person name="Xu C."/>
            <person name="Ming R."/>
            <person name="Tang H."/>
            <person name="Guyot R."/>
            <person name="Kramer E.M."/>
            <person name="Hu Y."/>
            <person name="Yi X."/>
            <person name="Qi Y."/>
            <person name="Xu X."/>
            <person name="Gao Z."/>
            <person name="Pan H."/>
            <person name="Jian J."/>
            <person name="Tian Y."/>
            <person name="Yue Z."/>
            <person name="Xu Y."/>
        </authorList>
    </citation>
    <scope>NUCLEOTIDE SEQUENCE [LARGE SCALE GENOMIC DNA]</scope>
    <source>
        <strain evidence="2">cv. Dabenzi</strain>
    </source>
</reference>
<sequence>MGGYAIVELGQSYRRREATPEDMEGIIESGSQRWCRHWSRSGMPVEGRVLHCRVGFVESRKAS</sequence>
<evidence type="ECO:0000313" key="2">
    <source>
        <dbReference type="Proteomes" id="UP000197138"/>
    </source>
</evidence>
<proteinExistence type="predicted"/>
<name>A0A218WTB4_PUNGR</name>
<evidence type="ECO:0000313" key="1">
    <source>
        <dbReference type="EMBL" id="OWM76025.1"/>
    </source>
</evidence>
<dbReference type="AlphaFoldDB" id="A0A218WTB4"/>
<organism evidence="1 2">
    <name type="scientific">Punica granatum</name>
    <name type="common">Pomegranate</name>
    <dbReference type="NCBI Taxonomy" id="22663"/>
    <lineage>
        <taxon>Eukaryota</taxon>
        <taxon>Viridiplantae</taxon>
        <taxon>Streptophyta</taxon>
        <taxon>Embryophyta</taxon>
        <taxon>Tracheophyta</taxon>
        <taxon>Spermatophyta</taxon>
        <taxon>Magnoliopsida</taxon>
        <taxon>eudicotyledons</taxon>
        <taxon>Gunneridae</taxon>
        <taxon>Pentapetalae</taxon>
        <taxon>rosids</taxon>
        <taxon>malvids</taxon>
        <taxon>Myrtales</taxon>
        <taxon>Lythraceae</taxon>
        <taxon>Punica</taxon>
    </lineage>
</organism>
<protein>
    <submittedName>
        <fullName evidence="1">Uncharacterized protein</fullName>
    </submittedName>
</protein>
<gene>
    <name evidence="1" type="ORF">CDL15_Pgr009670</name>
</gene>